<feature type="non-terminal residue" evidence="1">
    <location>
        <position position="335"/>
    </location>
</feature>
<dbReference type="Proteomes" id="UP000288892">
    <property type="component" value="Unassembled WGS sequence"/>
</dbReference>
<reference evidence="1 2" key="1">
    <citation type="submission" date="2017-01" db="EMBL/GenBank/DDBJ databases">
        <title>The cable genome- insights into the physiology and evolution of filamentous bacteria capable of sulfide oxidation via long distance electron transfer.</title>
        <authorList>
            <person name="Schreiber L."/>
            <person name="Bjerg J.T."/>
            <person name="Boggild A."/>
            <person name="Van De Vossenberg J."/>
            <person name="Meysman F."/>
            <person name="Nielsen L.P."/>
            <person name="Schramm A."/>
            <person name="Kjeldsen K.U."/>
        </authorList>
    </citation>
    <scope>NUCLEOTIDE SEQUENCE [LARGE SCALE GENOMIC DNA]</scope>
    <source>
        <strain evidence="1">A5</strain>
    </source>
</reference>
<organism evidence="1 2">
    <name type="scientific">Candidatus Electrothrix marina</name>
    <dbReference type="NCBI Taxonomy" id="1859130"/>
    <lineage>
        <taxon>Bacteria</taxon>
        <taxon>Pseudomonadati</taxon>
        <taxon>Thermodesulfobacteriota</taxon>
        <taxon>Desulfobulbia</taxon>
        <taxon>Desulfobulbales</taxon>
        <taxon>Desulfobulbaceae</taxon>
        <taxon>Candidatus Electrothrix</taxon>
    </lineage>
</organism>
<sequence length="335" mass="38353">MLQHRVRKIKNHFIPVLSRDVLQQFIPRKTMYKNCKKPFFLIPALLLFLLSSCATPPPLQPPDEKLLLCTIEDNEMLLSRFAPVFAIEDAQERSNRIGTPSAQLGPDNQEIISVDPEEATVYGRQDQFTTEKGSYTNLIYRIHFKEVPGGFFPYHLTEGKNVGLLLIITLNSRNEPILYTSVHTCGCYLAFVPTSYTPPDVLPEDWKKERQSVYSESLPGLLDHRSDSPEQDKVVFVIRGGTHRVKDIWLADAGFLPSYKKITADLQPFTALEALPIGDQWGTSFYETSGPRKSYVKGSHKSRERLYMSWWAFDWRIGEDKKLGKNKEDGVTFYT</sequence>
<keyword evidence="2" id="KW-1185">Reference proteome</keyword>
<name>A0A444JFW4_9BACT</name>
<proteinExistence type="predicted"/>
<gene>
    <name evidence="1" type="ORF">VU01_10531</name>
</gene>
<dbReference type="AlphaFoldDB" id="A0A444JFW4"/>
<evidence type="ECO:0000313" key="2">
    <source>
        <dbReference type="Proteomes" id="UP000288892"/>
    </source>
</evidence>
<accession>A0A444JFW4</accession>
<comment type="caution">
    <text evidence="1">The sequence shown here is derived from an EMBL/GenBank/DDBJ whole genome shotgun (WGS) entry which is preliminary data.</text>
</comment>
<evidence type="ECO:0000313" key="1">
    <source>
        <dbReference type="EMBL" id="RWX51984.1"/>
    </source>
</evidence>
<dbReference type="EMBL" id="MTKS01000053">
    <property type="protein sequence ID" value="RWX51984.1"/>
    <property type="molecule type" value="Genomic_DNA"/>
</dbReference>
<protein>
    <submittedName>
        <fullName evidence="1">Uncharacterized protein</fullName>
    </submittedName>
</protein>